<feature type="transmembrane region" description="Helical" evidence="1">
    <location>
        <begin position="140"/>
        <end position="161"/>
    </location>
</feature>
<evidence type="ECO:0008006" key="4">
    <source>
        <dbReference type="Google" id="ProtNLM"/>
    </source>
</evidence>
<feature type="transmembrane region" description="Helical" evidence="1">
    <location>
        <begin position="100"/>
        <end position="120"/>
    </location>
</feature>
<keyword evidence="1" id="KW-1133">Transmembrane helix</keyword>
<dbReference type="EMBL" id="FOAN01000018">
    <property type="protein sequence ID" value="SEM66549.1"/>
    <property type="molecule type" value="Genomic_DNA"/>
</dbReference>
<dbReference type="Pfam" id="PF11188">
    <property type="entry name" value="DUF2975"/>
    <property type="match status" value="1"/>
</dbReference>
<reference evidence="3" key="1">
    <citation type="submission" date="2016-10" db="EMBL/GenBank/DDBJ databases">
        <authorList>
            <person name="Varghese N."/>
            <person name="Submissions S."/>
        </authorList>
    </citation>
    <scope>NUCLEOTIDE SEQUENCE [LARGE SCALE GENOMIC DNA]</scope>
    <source>
        <strain evidence="3">LMG 26383,CCUG 61248,R- 45681</strain>
    </source>
</reference>
<dbReference type="STRING" id="1036779.SAMN04515666_11814"/>
<dbReference type="Proteomes" id="UP000199664">
    <property type="component" value="Unassembled WGS sequence"/>
</dbReference>
<dbReference type="InterPro" id="IPR021354">
    <property type="entry name" value="DUF2975"/>
</dbReference>
<protein>
    <recommendedName>
        <fullName evidence="4">DUF2975 domain-containing protein</fullName>
    </recommendedName>
</protein>
<dbReference type="AlphaFoldDB" id="A0A1H8A9S0"/>
<keyword evidence="1" id="KW-0472">Membrane</keyword>
<evidence type="ECO:0000313" key="3">
    <source>
        <dbReference type="Proteomes" id="UP000199664"/>
    </source>
</evidence>
<proteinExistence type="predicted"/>
<keyword evidence="1" id="KW-0812">Transmembrane</keyword>
<evidence type="ECO:0000313" key="2">
    <source>
        <dbReference type="EMBL" id="SEM66549.1"/>
    </source>
</evidence>
<name>A0A1H8A9S0_9HYPH</name>
<sequence>MARLRRMSTIARVLCIAAAALMAFGAVWLWRDPEQLAAYARGTIGVSAPVGPFSERGYWAALTIGLVPAGLFVAAMLRLSSLFGRFGRGQVLEEENAQRLTRIGWLLTAMGVATPLARALQSVALTFDNPSGQKQLAITLDPGTFGVLAAGAALVAFGLVLREAVRLADENQSFV</sequence>
<organism evidence="2 3">
    <name type="scientific">Bosea lupini</name>
    <dbReference type="NCBI Taxonomy" id="1036779"/>
    <lineage>
        <taxon>Bacteria</taxon>
        <taxon>Pseudomonadati</taxon>
        <taxon>Pseudomonadota</taxon>
        <taxon>Alphaproteobacteria</taxon>
        <taxon>Hyphomicrobiales</taxon>
        <taxon>Boseaceae</taxon>
        <taxon>Bosea</taxon>
    </lineage>
</organism>
<gene>
    <name evidence="2" type="ORF">SAMN04515666_11814</name>
</gene>
<keyword evidence="3" id="KW-1185">Reference proteome</keyword>
<feature type="transmembrane region" description="Helical" evidence="1">
    <location>
        <begin position="58"/>
        <end position="79"/>
    </location>
</feature>
<evidence type="ECO:0000256" key="1">
    <source>
        <dbReference type="SAM" id="Phobius"/>
    </source>
</evidence>
<accession>A0A1H8A9S0</accession>